<dbReference type="Proteomes" id="UP001243989">
    <property type="component" value="Unassembled WGS sequence"/>
</dbReference>
<keyword evidence="2" id="KW-1185">Reference proteome</keyword>
<name>A0AAJ0EKJ6_9PEZI</name>
<organism evidence="1 2">
    <name type="scientific">Colletotrichum phormii</name>
    <dbReference type="NCBI Taxonomy" id="359342"/>
    <lineage>
        <taxon>Eukaryota</taxon>
        <taxon>Fungi</taxon>
        <taxon>Dikarya</taxon>
        <taxon>Ascomycota</taxon>
        <taxon>Pezizomycotina</taxon>
        <taxon>Sordariomycetes</taxon>
        <taxon>Hypocreomycetidae</taxon>
        <taxon>Glomerellales</taxon>
        <taxon>Glomerellaceae</taxon>
        <taxon>Colletotrichum</taxon>
        <taxon>Colletotrichum acutatum species complex</taxon>
    </lineage>
</organism>
<proteinExistence type="predicted"/>
<dbReference type="RefSeq" id="XP_060451320.1">
    <property type="nucleotide sequence ID" value="XM_060582182.1"/>
</dbReference>
<evidence type="ECO:0000313" key="1">
    <source>
        <dbReference type="EMBL" id="KAK1655276.1"/>
    </source>
</evidence>
<dbReference type="AlphaFoldDB" id="A0AAJ0EKJ6"/>
<reference evidence="1" key="1">
    <citation type="submission" date="2021-06" db="EMBL/GenBank/DDBJ databases">
        <title>Comparative genomics, transcriptomics and evolutionary studies reveal genomic signatures of adaptation to plant cell wall in hemibiotrophic fungi.</title>
        <authorList>
            <consortium name="DOE Joint Genome Institute"/>
            <person name="Baroncelli R."/>
            <person name="Diaz J.F."/>
            <person name="Benocci T."/>
            <person name="Peng M."/>
            <person name="Battaglia E."/>
            <person name="Haridas S."/>
            <person name="Andreopoulos W."/>
            <person name="Labutti K."/>
            <person name="Pangilinan J."/>
            <person name="Floch G.L."/>
            <person name="Makela M.R."/>
            <person name="Henrissat B."/>
            <person name="Grigoriev I.V."/>
            <person name="Crouch J.A."/>
            <person name="De Vries R.P."/>
            <person name="Sukno S.A."/>
            <person name="Thon M.R."/>
        </authorList>
    </citation>
    <scope>NUCLEOTIDE SEQUENCE</scope>
    <source>
        <strain evidence="1">CBS 102054</strain>
    </source>
</reference>
<dbReference type="EMBL" id="JAHMHQ010000001">
    <property type="protein sequence ID" value="KAK1655276.1"/>
    <property type="molecule type" value="Genomic_DNA"/>
</dbReference>
<sequence>MRSSKCSSKDQDSITTVRHCELTETGRPLSPLSCSLRLIARLLPRSANHLLGLGPRPSLPDTPSRRHHVFTLPPSRRLTDAPLGPNHWRSHTPPFLCRLELPVYGEPDEVPSYPNLKIFIGLLQFCVNSARIARNREKKRQPEKKEIANS</sequence>
<comment type="caution">
    <text evidence="1">The sequence shown here is derived from an EMBL/GenBank/DDBJ whole genome shotgun (WGS) entry which is preliminary data.</text>
</comment>
<protein>
    <submittedName>
        <fullName evidence="1">Uncharacterized protein</fullName>
    </submittedName>
</protein>
<accession>A0AAJ0EKJ6</accession>
<dbReference type="GeneID" id="85467044"/>
<evidence type="ECO:0000313" key="2">
    <source>
        <dbReference type="Proteomes" id="UP001243989"/>
    </source>
</evidence>
<gene>
    <name evidence="1" type="ORF">BDP81DRAFT_1734</name>
</gene>